<proteinExistence type="predicted"/>
<keyword evidence="2" id="KW-0479">Metal-binding</keyword>
<dbReference type="GO" id="GO:0005509">
    <property type="term" value="F:calcium ion binding"/>
    <property type="evidence" value="ECO:0007669"/>
    <property type="project" value="InterPro"/>
</dbReference>
<feature type="domain" description="EF-hand" evidence="5">
    <location>
        <begin position="79"/>
        <end position="114"/>
    </location>
</feature>
<evidence type="ECO:0000313" key="6">
    <source>
        <dbReference type="Proteomes" id="UP000515121"/>
    </source>
</evidence>
<dbReference type="GO" id="GO:0005737">
    <property type="term" value="C:cytoplasm"/>
    <property type="evidence" value="ECO:0007669"/>
    <property type="project" value="UniProtKB-ARBA"/>
</dbReference>
<evidence type="ECO:0000256" key="3">
    <source>
        <dbReference type="ARBA" id="ARBA00022737"/>
    </source>
</evidence>
<evidence type="ECO:0000313" key="7">
    <source>
        <dbReference type="RefSeq" id="XP_022740140.1"/>
    </source>
</evidence>
<feature type="domain" description="EF-hand" evidence="5">
    <location>
        <begin position="151"/>
        <end position="186"/>
    </location>
</feature>
<sequence length="188" mass="21158">MSKLGFIGFKCGGFLRKLSRKPKQLNINKERQKSNVTSRTYQPNVEEMKWVFDKLDTNKDGKISKEEYESALKVLGKGVAETEGAKAFSAIDTDGDGFIDYKEFIEMMRNIGEGINASDIQSAFRLYDLDGNGKISAEELMQVLKKMGERCSLDACRKMIRGVDADGDGLIDMNEFMTMMTCTMRPSQ</sequence>
<dbReference type="RefSeq" id="XP_022740140.1">
    <property type="nucleotide sequence ID" value="XM_022884405.1"/>
</dbReference>
<dbReference type="Gene3D" id="1.10.238.10">
    <property type="entry name" value="EF-hand"/>
    <property type="match status" value="2"/>
</dbReference>
<dbReference type="Pfam" id="PF13499">
    <property type="entry name" value="EF-hand_7"/>
    <property type="match status" value="2"/>
</dbReference>
<evidence type="ECO:0000256" key="2">
    <source>
        <dbReference type="ARBA" id="ARBA00022723"/>
    </source>
</evidence>
<dbReference type="SUPFAM" id="SSF47473">
    <property type="entry name" value="EF-hand"/>
    <property type="match status" value="1"/>
</dbReference>
<dbReference type="PRINTS" id="PR00450">
    <property type="entry name" value="RECOVERIN"/>
</dbReference>
<dbReference type="CDD" id="cd00051">
    <property type="entry name" value="EFh"/>
    <property type="match status" value="2"/>
</dbReference>
<dbReference type="InterPro" id="IPR039647">
    <property type="entry name" value="EF_hand_pair_protein_CML-like"/>
</dbReference>
<dbReference type="KEGG" id="dzi:111292163"/>
<dbReference type="OrthoDB" id="26525at2759"/>
<organism evidence="6 7">
    <name type="scientific">Durio zibethinus</name>
    <name type="common">Durian</name>
    <dbReference type="NCBI Taxonomy" id="66656"/>
    <lineage>
        <taxon>Eukaryota</taxon>
        <taxon>Viridiplantae</taxon>
        <taxon>Streptophyta</taxon>
        <taxon>Embryophyta</taxon>
        <taxon>Tracheophyta</taxon>
        <taxon>Spermatophyta</taxon>
        <taxon>Magnoliopsida</taxon>
        <taxon>eudicotyledons</taxon>
        <taxon>Gunneridae</taxon>
        <taxon>Pentapetalae</taxon>
        <taxon>rosids</taxon>
        <taxon>malvids</taxon>
        <taxon>Malvales</taxon>
        <taxon>Malvaceae</taxon>
        <taxon>Helicteroideae</taxon>
        <taxon>Durio</taxon>
    </lineage>
</organism>
<keyword evidence="4" id="KW-0106">Calcium</keyword>
<evidence type="ECO:0000256" key="1">
    <source>
        <dbReference type="ARBA" id="ARBA00003291"/>
    </source>
</evidence>
<gene>
    <name evidence="7" type="primary">LOC111292163</name>
</gene>
<dbReference type="InterPro" id="IPR018247">
    <property type="entry name" value="EF_Hand_1_Ca_BS"/>
</dbReference>
<evidence type="ECO:0000259" key="5">
    <source>
        <dbReference type="PROSITE" id="PS50222"/>
    </source>
</evidence>
<feature type="domain" description="EF-hand" evidence="5">
    <location>
        <begin position="115"/>
        <end position="150"/>
    </location>
</feature>
<protein>
    <submittedName>
        <fullName evidence="7">Calmodulin-like protein 1</fullName>
    </submittedName>
</protein>
<reference evidence="7" key="1">
    <citation type="submission" date="2025-08" db="UniProtKB">
        <authorList>
            <consortium name="RefSeq"/>
        </authorList>
    </citation>
    <scope>IDENTIFICATION</scope>
    <source>
        <tissue evidence="7">Fruit stalk</tissue>
    </source>
</reference>
<keyword evidence="6" id="KW-1185">Reference proteome</keyword>
<keyword evidence="3" id="KW-0677">Repeat</keyword>
<dbReference type="InterPro" id="IPR002048">
    <property type="entry name" value="EF_hand_dom"/>
</dbReference>
<dbReference type="Proteomes" id="UP000515121">
    <property type="component" value="Unplaced"/>
</dbReference>
<dbReference type="AlphaFoldDB" id="A0A6P5YIH9"/>
<dbReference type="FunFam" id="1.10.238.10:FF:000089">
    <property type="entry name" value="calmodulin-like protein 3"/>
    <property type="match status" value="1"/>
</dbReference>
<dbReference type="SMART" id="SM00054">
    <property type="entry name" value="EFh"/>
    <property type="match status" value="4"/>
</dbReference>
<evidence type="ECO:0000256" key="4">
    <source>
        <dbReference type="ARBA" id="ARBA00022837"/>
    </source>
</evidence>
<accession>A0A6P5YIH9</accession>
<feature type="domain" description="EF-hand" evidence="5">
    <location>
        <begin position="43"/>
        <end position="78"/>
    </location>
</feature>
<dbReference type="GeneID" id="111292163"/>
<dbReference type="PANTHER" id="PTHR10891">
    <property type="entry name" value="EF-HAND CALCIUM-BINDING DOMAIN CONTAINING PROTEIN"/>
    <property type="match status" value="1"/>
</dbReference>
<name>A0A6P5YIH9_DURZI</name>
<dbReference type="PROSITE" id="PS50222">
    <property type="entry name" value="EF_HAND_2"/>
    <property type="match status" value="4"/>
</dbReference>
<dbReference type="PROSITE" id="PS00018">
    <property type="entry name" value="EF_HAND_1"/>
    <property type="match status" value="4"/>
</dbReference>
<dbReference type="InterPro" id="IPR011992">
    <property type="entry name" value="EF-hand-dom_pair"/>
</dbReference>
<comment type="function">
    <text evidence="1">Potential calcium sensor.</text>
</comment>